<proteinExistence type="predicted"/>
<organism evidence="1 2">
    <name type="scientific">Candidatus Ornithobacterium hominis</name>
    <dbReference type="NCBI Taxonomy" id="2497989"/>
    <lineage>
        <taxon>Bacteria</taxon>
        <taxon>Pseudomonadati</taxon>
        <taxon>Bacteroidota</taxon>
        <taxon>Flavobacteriia</taxon>
        <taxon>Flavobacteriales</taxon>
        <taxon>Weeksellaceae</taxon>
        <taxon>Ornithobacterium</taxon>
    </lineage>
</organism>
<dbReference type="Proteomes" id="UP000262142">
    <property type="component" value="Unassembled WGS sequence"/>
</dbReference>
<gene>
    <name evidence="1" type="ORF">SAMEA104719789_01769</name>
</gene>
<evidence type="ECO:0000313" key="1">
    <source>
        <dbReference type="EMBL" id="SZD74343.1"/>
    </source>
</evidence>
<dbReference type="RefSeq" id="WP_133298042.1">
    <property type="nucleotide sequence ID" value="NZ_UNSC01000012.1"/>
</dbReference>
<dbReference type="EMBL" id="UNSC01000012">
    <property type="protein sequence ID" value="SZD74343.1"/>
    <property type="molecule type" value="Genomic_DNA"/>
</dbReference>
<evidence type="ECO:0008006" key="3">
    <source>
        <dbReference type="Google" id="ProtNLM"/>
    </source>
</evidence>
<keyword evidence="2" id="KW-1185">Reference proteome</keyword>
<protein>
    <recommendedName>
        <fullName evidence="3">HTH cro/C1-type domain-containing protein</fullName>
    </recommendedName>
</protein>
<sequence>MKLSPIVLEKLNADITKLQLAQEMNVKFTTVDNWIKARQNRFENFKVMKAVEKVTGINIKDQFIEEK</sequence>
<name>A0A383U5Y0_9FLAO</name>
<evidence type="ECO:0000313" key="2">
    <source>
        <dbReference type="Proteomes" id="UP000262142"/>
    </source>
</evidence>
<reference evidence="1 2" key="1">
    <citation type="submission" date="2018-09" db="EMBL/GenBank/DDBJ databases">
        <authorList>
            <consortium name="Pathogen Informatics"/>
        </authorList>
    </citation>
    <scope>NUCLEOTIDE SEQUENCE [LARGE SCALE GENOMIC DNA]</scope>
    <source>
        <strain evidence="1 2">OH-22767</strain>
    </source>
</reference>
<dbReference type="AlphaFoldDB" id="A0A383U5Y0"/>
<accession>A0A383U5Y0</accession>